<dbReference type="EMBL" id="JAGKQM010000011">
    <property type="protein sequence ID" value="KAH0904945.1"/>
    <property type="molecule type" value="Genomic_DNA"/>
</dbReference>
<feature type="region of interest" description="Disordered" evidence="1">
    <location>
        <begin position="178"/>
        <end position="204"/>
    </location>
</feature>
<gene>
    <name evidence="2" type="ORF">HID58_044448</name>
</gene>
<organism evidence="2 3">
    <name type="scientific">Brassica napus</name>
    <name type="common">Rape</name>
    <dbReference type="NCBI Taxonomy" id="3708"/>
    <lineage>
        <taxon>Eukaryota</taxon>
        <taxon>Viridiplantae</taxon>
        <taxon>Streptophyta</taxon>
        <taxon>Embryophyta</taxon>
        <taxon>Tracheophyta</taxon>
        <taxon>Spermatophyta</taxon>
        <taxon>Magnoliopsida</taxon>
        <taxon>eudicotyledons</taxon>
        <taxon>Gunneridae</taxon>
        <taxon>Pentapetalae</taxon>
        <taxon>rosids</taxon>
        <taxon>malvids</taxon>
        <taxon>Brassicales</taxon>
        <taxon>Brassicaceae</taxon>
        <taxon>Brassiceae</taxon>
        <taxon>Brassica</taxon>
    </lineage>
</organism>
<proteinExistence type="predicted"/>
<dbReference type="Proteomes" id="UP000824890">
    <property type="component" value="Unassembled WGS sequence"/>
</dbReference>
<protein>
    <recommendedName>
        <fullName evidence="4">RRM domain-containing protein</fullName>
    </recommendedName>
</protein>
<sequence length="278" mass="32855">MSKNPAKSPLKLQLNRPPVPWIRKKGLLGSIYSFESCKKKDPHRAKRSIKKSRVDCVDFFIRSFYGSVKTHLIQPGDMLEVEKTIQEAKKASLYLQYANVFLLTRKLRIMFCFVFGQPPKKRGPYYSAEVVFSSQEEANQAFDNVNGDIVKYLDYTFVKMFKTDSEVSAKKRSNTEEIKLSSKRQRRENDAEETREDNEIEELKENHRKKIEELKENHIKETEELKEKLKAKEREFERICENHLKETEELKEKLKAKDREVEAQDKMISNLKKKLKKK</sequence>
<evidence type="ECO:0000313" key="2">
    <source>
        <dbReference type="EMBL" id="KAH0904945.1"/>
    </source>
</evidence>
<keyword evidence="3" id="KW-1185">Reference proteome</keyword>
<evidence type="ECO:0000313" key="3">
    <source>
        <dbReference type="Proteomes" id="UP000824890"/>
    </source>
</evidence>
<accession>A0ABQ8BL21</accession>
<evidence type="ECO:0008006" key="4">
    <source>
        <dbReference type="Google" id="ProtNLM"/>
    </source>
</evidence>
<comment type="caution">
    <text evidence="2">The sequence shown here is derived from an EMBL/GenBank/DDBJ whole genome shotgun (WGS) entry which is preliminary data.</text>
</comment>
<evidence type="ECO:0000256" key="1">
    <source>
        <dbReference type="SAM" id="MobiDB-lite"/>
    </source>
</evidence>
<feature type="compositionally biased region" description="Acidic residues" evidence="1">
    <location>
        <begin position="190"/>
        <end position="200"/>
    </location>
</feature>
<reference evidence="2 3" key="1">
    <citation type="submission" date="2021-05" db="EMBL/GenBank/DDBJ databases">
        <title>Genome Assembly of Synthetic Allotetraploid Brassica napus Reveals Homoeologous Exchanges between Subgenomes.</title>
        <authorList>
            <person name="Davis J.T."/>
        </authorList>
    </citation>
    <scope>NUCLEOTIDE SEQUENCE [LARGE SCALE GENOMIC DNA]</scope>
    <source>
        <strain evidence="3">cv. Da-Ae</strain>
        <tissue evidence="2">Seedling</tissue>
    </source>
</reference>
<name>A0ABQ8BL21_BRANA</name>